<dbReference type="RefSeq" id="WP_162050659.1">
    <property type="nucleotide sequence ID" value="NZ_AP019011.1"/>
</dbReference>
<dbReference type="PANTHER" id="PTHR30399">
    <property type="entry name" value="UNCHARACTERIZED PROTEIN YGJP"/>
    <property type="match status" value="1"/>
</dbReference>
<dbReference type="InterPro" id="IPR002725">
    <property type="entry name" value="YgjP-like_metallopeptidase"/>
</dbReference>
<evidence type="ECO:0000313" key="2">
    <source>
        <dbReference type="Proteomes" id="UP000463961"/>
    </source>
</evidence>
<protein>
    <submittedName>
        <fullName evidence="1">Uncharacterized protein</fullName>
    </submittedName>
</protein>
<keyword evidence="2" id="KW-1185">Reference proteome</keyword>
<dbReference type="Pfam" id="PF01863">
    <property type="entry name" value="YgjP-like"/>
    <property type="match status" value="1"/>
</dbReference>
<reference evidence="2" key="1">
    <citation type="submission" date="2020-01" db="EMBL/GenBank/DDBJ databases">
        <title>Phosphoaccumulans saitamaens gen. nov., sp. nov., a polyphosphate accumulating bacterium isolated from surface river water.</title>
        <authorList>
            <person name="Watanabe K."/>
            <person name="Suda W."/>
        </authorList>
    </citation>
    <scope>NUCLEOTIDE SEQUENCE [LARGE SCALE GENOMIC DNA]</scope>
    <source>
        <strain evidence="2">ICHIAU1</strain>
    </source>
</reference>
<gene>
    <name evidence="1" type="ORF">ICHIAU1_08410</name>
</gene>
<dbReference type="AlphaFoldDB" id="A0A679HSE6"/>
<dbReference type="Gene3D" id="3.30.2010.10">
    <property type="entry name" value="Metalloproteases ('zincins'), catalytic domain"/>
    <property type="match status" value="1"/>
</dbReference>
<dbReference type="InterPro" id="IPR053136">
    <property type="entry name" value="UTP_pyrophosphatase-like"/>
</dbReference>
<evidence type="ECO:0000313" key="1">
    <source>
        <dbReference type="EMBL" id="BBU68558.1"/>
    </source>
</evidence>
<dbReference type="Proteomes" id="UP000463961">
    <property type="component" value="Chromosome"/>
</dbReference>
<dbReference type="PANTHER" id="PTHR30399:SF1">
    <property type="entry name" value="UTP PYROPHOSPHATASE"/>
    <property type="match status" value="1"/>
</dbReference>
<proteinExistence type="predicted"/>
<organism evidence="1 2">
    <name type="scientific">Fluviibacter phosphoraccumulans</name>
    <dbReference type="NCBI Taxonomy" id="1751046"/>
    <lineage>
        <taxon>Bacteria</taxon>
        <taxon>Pseudomonadati</taxon>
        <taxon>Pseudomonadota</taxon>
        <taxon>Betaproteobacteria</taxon>
        <taxon>Rhodocyclales</taxon>
        <taxon>Fluviibacteraceae</taxon>
        <taxon>Fluviibacter</taxon>
    </lineage>
</organism>
<dbReference type="CDD" id="cd07344">
    <property type="entry name" value="M48_yhfN_like"/>
    <property type="match status" value="1"/>
</dbReference>
<accession>A0A679HSE6</accession>
<dbReference type="EMBL" id="AP022345">
    <property type="protein sequence ID" value="BBU68558.1"/>
    <property type="molecule type" value="Genomic_DNA"/>
</dbReference>
<name>A0A679HSE6_9RHOO</name>
<dbReference type="OrthoDB" id="9811177at2"/>
<sequence length="252" mass="29028">MNFLLFGADPKPSEQAHRITLSDRIVPFTIKRSPRRRLCLSIDHRGLRVLGPMNLSVRQAESLVLSHEAWIINKLDVWRPERFSRGWAITGAEPLPLFGVPHSVTTSTHTARSPRVEQQDDALILHTKDPLDTVRNHRALVQWLRSHALQYFEMQITHYAKVMNVQVSALSLSHARARWGSCTSRGHIRLSWRLVHVPTTLIDYVVVHELAHLKEMNHSPRFWAIVESHYPDWRNARKALRGLTATLPLIEV</sequence>